<proteinExistence type="predicted"/>
<reference evidence="2" key="2">
    <citation type="submission" date="2011-02" db="EMBL/GenBank/DDBJ databases">
        <authorList>
            <person name="MacLean D."/>
        </authorList>
    </citation>
    <scope>NUCLEOTIDE SEQUENCE</scope>
</reference>
<organism evidence="2">
    <name type="scientific">Albugo laibachii Nc14</name>
    <dbReference type="NCBI Taxonomy" id="890382"/>
    <lineage>
        <taxon>Eukaryota</taxon>
        <taxon>Sar</taxon>
        <taxon>Stramenopiles</taxon>
        <taxon>Oomycota</taxon>
        <taxon>Peronosporomycetes</taxon>
        <taxon>Albuginales</taxon>
        <taxon>Albuginaceae</taxon>
        <taxon>Albugo</taxon>
    </lineage>
</organism>
<protein>
    <submittedName>
        <fullName evidence="2">AlNc14C281G10106 protein</fullName>
    </submittedName>
</protein>
<accession>F0WUV8</accession>
<reference evidence="2" key="1">
    <citation type="journal article" date="2011" name="PLoS Biol.">
        <title>Gene gain and loss during evolution of obligate parasitism in the white rust pathogen of Arabidopsis thaliana.</title>
        <authorList>
            <person name="Kemen E."/>
            <person name="Gardiner A."/>
            <person name="Schultz-Larsen T."/>
            <person name="Kemen A.C."/>
            <person name="Balmuth A.L."/>
            <person name="Robert-Seilaniantz A."/>
            <person name="Bailey K."/>
            <person name="Holub E."/>
            <person name="Studholme D.J."/>
            <person name="Maclean D."/>
            <person name="Jones J.D."/>
        </authorList>
    </citation>
    <scope>NUCLEOTIDE SEQUENCE</scope>
</reference>
<name>F0WUV8_9STRA</name>
<dbReference type="EMBL" id="FR824326">
    <property type="protein sequence ID" value="CCA25194.1"/>
    <property type="molecule type" value="Genomic_DNA"/>
</dbReference>
<feature type="compositionally biased region" description="Polar residues" evidence="1">
    <location>
        <begin position="14"/>
        <end position="27"/>
    </location>
</feature>
<sequence>MLSTEKDKRENEAPSCSTLHNAMQHESSLLEPNELSGTEAEAEAEAQAQAQAEAEAQAEAQAEEVVCGSLPTYLYRLIV</sequence>
<dbReference type="HOGENOM" id="CLU_2611011_0_0_1"/>
<evidence type="ECO:0000313" key="2">
    <source>
        <dbReference type="EMBL" id="CCA25194.1"/>
    </source>
</evidence>
<evidence type="ECO:0000256" key="1">
    <source>
        <dbReference type="SAM" id="MobiDB-lite"/>
    </source>
</evidence>
<feature type="compositionally biased region" description="Low complexity" evidence="1">
    <location>
        <begin position="45"/>
        <end position="60"/>
    </location>
</feature>
<feature type="compositionally biased region" description="Basic and acidic residues" evidence="1">
    <location>
        <begin position="1"/>
        <end position="12"/>
    </location>
</feature>
<gene>
    <name evidence="2" type="primary">AlNc14C281G10106</name>
    <name evidence="2" type="ORF">ALNC14_113380</name>
</gene>
<feature type="region of interest" description="Disordered" evidence="1">
    <location>
        <begin position="1"/>
        <end position="60"/>
    </location>
</feature>
<dbReference type="AlphaFoldDB" id="F0WUV8"/>